<name>K6V2V2_PLACD</name>
<evidence type="ECO:0000313" key="3">
    <source>
        <dbReference type="Proteomes" id="UP000006319"/>
    </source>
</evidence>
<accession>K6V2V2</accession>
<evidence type="ECO:0000313" key="2">
    <source>
        <dbReference type="EMBL" id="GAB69630.1"/>
    </source>
</evidence>
<dbReference type="EMBL" id="DF157462">
    <property type="protein sequence ID" value="GAB69630.1"/>
    <property type="molecule type" value="Genomic_DNA"/>
</dbReference>
<feature type="non-terminal residue" evidence="2">
    <location>
        <position position="227"/>
    </location>
</feature>
<dbReference type="RefSeq" id="XP_004227848.1">
    <property type="nucleotide sequence ID" value="XM_004227800.1"/>
</dbReference>
<evidence type="ECO:0000256" key="1">
    <source>
        <dbReference type="SAM" id="Phobius"/>
    </source>
</evidence>
<keyword evidence="1" id="KW-0812">Transmembrane</keyword>
<sequence>YVKDFFKCKSILNGNFQAYRDAAKGYEDNDGSFIKFCTDAASYIRYFKNDPNINISAFCEYTNYWFYGKLESTDKITYNQALLNKFFDDVDIIQHCKDHKEAIDEHAYSDLKKLDELYDKFYIFKEKSSTQDNGRCEEGKKCVQEYKKHDSTCMGNGNNRFCNELENFRDLFNKYLKSENKCDNIEELPSFQGSPLAATILLPVLVMSVIIFFSFFAYKVDKFFVQK</sequence>
<dbReference type="OrthoDB" id="381216at2759"/>
<evidence type="ECO:0008006" key="4">
    <source>
        <dbReference type="Google" id="ProtNLM"/>
    </source>
</evidence>
<gene>
    <name evidence="2" type="ORF">PCYB_003790</name>
</gene>
<dbReference type="OMA" id="INISAFC"/>
<organism evidence="2 3">
    <name type="scientific">Plasmodium cynomolgi (strain B)</name>
    <dbReference type="NCBI Taxonomy" id="1120755"/>
    <lineage>
        <taxon>Eukaryota</taxon>
        <taxon>Sar</taxon>
        <taxon>Alveolata</taxon>
        <taxon>Apicomplexa</taxon>
        <taxon>Aconoidasida</taxon>
        <taxon>Haemosporida</taxon>
        <taxon>Plasmodiidae</taxon>
        <taxon>Plasmodium</taxon>
        <taxon>Plasmodium (Plasmodium)</taxon>
    </lineage>
</organism>
<dbReference type="KEGG" id="pcy:PCYB_003790"/>
<feature type="non-terminal residue" evidence="2">
    <location>
        <position position="1"/>
    </location>
</feature>
<dbReference type="GeneID" id="14696172"/>
<keyword evidence="1" id="KW-1133">Transmembrane helix</keyword>
<proteinExistence type="predicted"/>
<dbReference type="VEuPathDB" id="PlasmoDB:PCYB_003790"/>
<keyword evidence="1" id="KW-0472">Membrane</keyword>
<dbReference type="AlphaFoldDB" id="K6V2V2"/>
<dbReference type="Proteomes" id="UP000006319">
    <property type="component" value="Unassembled WGS sequence"/>
</dbReference>
<reference evidence="2 3" key="1">
    <citation type="journal article" date="2012" name="Nat. Genet.">
        <title>Plasmodium cynomolgi genome sequences provide insight into Plasmodium vivax and the monkey malaria clade.</title>
        <authorList>
            <person name="Tachibana S."/>
            <person name="Sullivan S.A."/>
            <person name="Kawai S."/>
            <person name="Nakamura S."/>
            <person name="Kim H.R."/>
            <person name="Goto N."/>
            <person name="Arisue N."/>
            <person name="Palacpac N.M.Q."/>
            <person name="Honma H."/>
            <person name="Yagi M."/>
            <person name="Tougan T."/>
            <person name="Katakai Y."/>
            <person name="Kaneko O."/>
            <person name="Mita T."/>
            <person name="Kita K."/>
            <person name="Yasutomi Y."/>
            <person name="Sutton P.L."/>
            <person name="Shakhbatyan R."/>
            <person name="Horii T."/>
            <person name="Yasunaga T."/>
            <person name="Barnwell J.W."/>
            <person name="Escalante A.A."/>
            <person name="Carlton J.M."/>
            <person name="Tanabe K."/>
        </authorList>
    </citation>
    <scope>NUCLEOTIDE SEQUENCE [LARGE SCALE GENOMIC DNA]</scope>
    <source>
        <strain evidence="2 3">B</strain>
    </source>
</reference>
<feature type="transmembrane region" description="Helical" evidence="1">
    <location>
        <begin position="196"/>
        <end position="218"/>
    </location>
</feature>
<protein>
    <recommendedName>
        <fullName evidence="4">CYIR protein</fullName>
    </recommendedName>
</protein>
<keyword evidence="3" id="KW-1185">Reference proteome</keyword>